<feature type="transmembrane region" description="Helical" evidence="1">
    <location>
        <begin position="113"/>
        <end position="138"/>
    </location>
</feature>
<sequence>MITEALTYIQRSDEVGKTLLVGTALTLFSFLLVPVFLLVGYTVRVLRAALTDRDPPAFDEWADLLVDGVKAFVIGVVYFVIPLAILAIAAVAGGVSVNAGSGLGTILAGGVSLLVGLLALVVGLAFLYVFPVGLVRFAETDRLGSAFEFRSFTPVLTNGTYAVAWLLALVVGVAAGVVNGVVLGVPLLGFIGAALVSFYGGVVTAYLYGRGVALARGEERAPEEPAGRAAI</sequence>
<dbReference type="EMBL" id="JBHSXM010000001">
    <property type="protein sequence ID" value="MFC6835263.1"/>
    <property type="molecule type" value="Genomic_DNA"/>
</dbReference>
<feature type="transmembrane region" description="Helical" evidence="1">
    <location>
        <begin position="159"/>
        <end position="181"/>
    </location>
</feature>
<proteinExistence type="predicted"/>
<dbReference type="AlphaFoldDB" id="A0ABD5U8Y6"/>
<name>A0ABD5U8Y6_9EURY</name>
<evidence type="ECO:0000313" key="3">
    <source>
        <dbReference type="Proteomes" id="UP001596406"/>
    </source>
</evidence>
<keyword evidence="1" id="KW-0812">Transmembrane</keyword>
<feature type="transmembrane region" description="Helical" evidence="1">
    <location>
        <begin position="20"/>
        <end position="43"/>
    </location>
</feature>
<dbReference type="Pfam" id="PF13197">
    <property type="entry name" value="DUF4013"/>
    <property type="match status" value="1"/>
</dbReference>
<comment type="caution">
    <text evidence="2">The sequence shown here is derived from an EMBL/GenBank/DDBJ whole genome shotgun (WGS) entry which is preliminary data.</text>
</comment>
<dbReference type="Proteomes" id="UP001596406">
    <property type="component" value="Unassembled WGS sequence"/>
</dbReference>
<keyword evidence="1" id="KW-0472">Membrane</keyword>
<evidence type="ECO:0000256" key="1">
    <source>
        <dbReference type="SAM" id="Phobius"/>
    </source>
</evidence>
<evidence type="ECO:0000313" key="2">
    <source>
        <dbReference type="EMBL" id="MFC6835263.1"/>
    </source>
</evidence>
<dbReference type="RefSeq" id="WP_304446970.1">
    <property type="nucleotide sequence ID" value="NZ_JARRAH010000001.1"/>
</dbReference>
<keyword evidence="3" id="KW-1185">Reference proteome</keyword>
<feature type="transmembrane region" description="Helical" evidence="1">
    <location>
        <begin position="187"/>
        <end position="208"/>
    </location>
</feature>
<dbReference type="InterPro" id="IPR025098">
    <property type="entry name" value="DUF4013"/>
</dbReference>
<keyword evidence="1" id="KW-1133">Transmembrane helix</keyword>
<accession>A0ABD5U8Y6</accession>
<feature type="transmembrane region" description="Helical" evidence="1">
    <location>
        <begin position="71"/>
        <end position="93"/>
    </location>
</feature>
<protein>
    <submittedName>
        <fullName evidence="2">DUF4013 domain-containing protein</fullName>
    </submittedName>
</protein>
<organism evidence="2 3">
    <name type="scientific">Halomarina ordinaria</name>
    <dbReference type="NCBI Taxonomy" id="3033939"/>
    <lineage>
        <taxon>Archaea</taxon>
        <taxon>Methanobacteriati</taxon>
        <taxon>Methanobacteriota</taxon>
        <taxon>Stenosarchaea group</taxon>
        <taxon>Halobacteria</taxon>
        <taxon>Halobacteriales</taxon>
        <taxon>Natronomonadaceae</taxon>
        <taxon>Halomarina</taxon>
    </lineage>
</organism>
<gene>
    <name evidence="2" type="ORF">ACFQHK_01920</name>
</gene>
<reference evidence="2 3" key="1">
    <citation type="journal article" date="2019" name="Int. J. Syst. Evol. Microbiol.">
        <title>The Global Catalogue of Microorganisms (GCM) 10K type strain sequencing project: providing services to taxonomists for standard genome sequencing and annotation.</title>
        <authorList>
            <consortium name="The Broad Institute Genomics Platform"/>
            <consortium name="The Broad Institute Genome Sequencing Center for Infectious Disease"/>
            <person name="Wu L."/>
            <person name="Ma J."/>
        </authorList>
    </citation>
    <scope>NUCLEOTIDE SEQUENCE [LARGE SCALE GENOMIC DNA]</scope>
    <source>
        <strain evidence="2 3">PSRA2</strain>
    </source>
</reference>